<gene>
    <name evidence="2" type="ORF">ILUMI_14768</name>
    <name evidence="1" type="ORF">ILUMI_17029</name>
</gene>
<evidence type="ECO:0000313" key="1">
    <source>
        <dbReference type="EMBL" id="KAF2889144.1"/>
    </source>
</evidence>
<protein>
    <submittedName>
        <fullName evidence="2">Uncharacterized protein</fullName>
    </submittedName>
</protein>
<dbReference type="EMBL" id="VTPC01032984">
    <property type="protein sequence ID" value="KAF2891405.1"/>
    <property type="molecule type" value="Genomic_DNA"/>
</dbReference>
<dbReference type="EMBL" id="VTPC01070371">
    <property type="protein sequence ID" value="KAF2889144.1"/>
    <property type="molecule type" value="Genomic_DNA"/>
</dbReference>
<accession>A0A8K0G4I7</accession>
<dbReference type="InterPro" id="IPR010512">
    <property type="entry name" value="DUF1091"/>
</dbReference>
<name>A0A8K0G4I7_IGNLU</name>
<dbReference type="Pfam" id="PF06477">
    <property type="entry name" value="DUF1091"/>
    <property type="match status" value="1"/>
</dbReference>
<proteinExistence type="predicted"/>
<comment type="caution">
    <text evidence="2">The sequence shown here is derived from an EMBL/GenBank/DDBJ whole genome shotgun (WGS) entry which is preliminary data.</text>
</comment>
<reference evidence="2" key="1">
    <citation type="submission" date="2019-08" db="EMBL/GenBank/DDBJ databases">
        <title>The genome of the North American firefly Photinus pyralis.</title>
        <authorList>
            <consortium name="Photinus pyralis genome working group"/>
            <person name="Fallon T.R."/>
            <person name="Sander Lower S.E."/>
            <person name="Weng J.-K."/>
        </authorList>
    </citation>
    <scope>NUCLEOTIDE SEQUENCE</scope>
    <source>
        <strain evidence="2">TRF0915ILg1</strain>
        <tissue evidence="2">Whole body</tissue>
    </source>
</reference>
<evidence type="ECO:0000313" key="3">
    <source>
        <dbReference type="Proteomes" id="UP000801492"/>
    </source>
</evidence>
<dbReference type="AlphaFoldDB" id="A0A8K0G4I7"/>
<organism evidence="2 3">
    <name type="scientific">Ignelater luminosus</name>
    <name type="common">Cucubano</name>
    <name type="synonym">Pyrophorus luminosus</name>
    <dbReference type="NCBI Taxonomy" id="2038154"/>
    <lineage>
        <taxon>Eukaryota</taxon>
        <taxon>Metazoa</taxon>
        <taxon>Ecdysozoa</taxon>
        <taxon>Arthropoda</taxon>
        <taxon>Hexapoda</taxon>
        <taxon>Insecta</taxon>
        <taxon>Pterygota</taxon>
        <taxon>Neoptera</taxon>
        <taxon>Endopterygota</taxon>
        <taxon>Coleoptera</taxon>
        <taxon>Polyphaga</taxon>
        <taxon>Elateriformia</taxon>
        <taxon>Elateroidea</taxon>
        <taxon>Elateridae</taxon>
        <taxon>Agrypninae</taxon>
        <taxon>Pyrophorini</taxon>
        <taxon>Ignelater</taxon>
    </lineage>
</organism>
<keyword evidence="3" id="KW-1185">Reference proteome</keyword>
<dbReference type="Proteomes" id="UP000801492">
    <property type="component" value="Unassembled WGS sequence"/>
</dbReference>
<evidence type="ECO:0000313" key="2">
    <source>
        <dbReference type="EMBL" id="KAF2891405.1"/>
    </source>
</evidence>
<dbReference type="OrthoDB" id="7925769at2759"/>
<sequence>MRVMPLPRNNKLFVTEQLVDLGRDAVLDVQLYKFTSNEYRFFPVFFSANVCAEYKKNSFGIKDLLTRTSNQAPCNLKKGPYYVKNAIPDSSKLPPHLPRGQYKLEATAKYHSFCVYTVELYGKIKDKPVDWKNIPKHNWH</sequence>